<evidence type="ECO:0000313" key="6">
    <source>
        <dbReference type="EMBL" id="SDJ24658.1"/>
    </source>
</evidence>
<dbReference type="Gene3D" id="3.20.170.30">
    <property type="match status" value="1"/>
</dbReference>
<keyword evidence="3 5" id="KW-0520">NAD</keyword>
<evidence type="ECO:0000313" key="7">
    <source>
        <dbReference type="Proteomes" id="UP000183263"/>
    </source>
</evidence>
<dbReference type="Gene3D" id="1.10.10.970">
    <property type="entry name" value="RNA 2'-phosphotransferase, Tpt1/KptA family, N-terminal domain"/>
    <property type="match status" value="1"/>
</dbReference>
<dbReference type="GO" id="GO:0000215">
    <property type="term" value="F:tRNA 2'-phosphotransferase activity"/>
    <property type="evidence" value="ECO:0007669"/>
    <property type="project" value="TreeGrafter"/>
</dbReference>
<dbReference type="PANTHER" id="PTHR12684:SF2">
    <property type="entry name" value="TRNA 2'-PHOSPHOTRANSFERASE 1"/>
    <property type="match status" value="1"/>
</dbReference>
<proteinExistence type="inferred from homology"/>
<dbReference type="InterPro" id="IPR002745">
    <property type="entry name" value="Ptrans_KptA/Tpt1"/>
</dbReference>
<keyword evidence="7" id="KW-1185">Reference proteome</keyword>
<evidence type="ECO:0000256" key="3">
    <source>
        <dbReference type="ARBA" id="ARBA00023027"/>
    </source>
</evidence>
<dbReference type="InterPro" id="IPR042081">
    <property type="entry name" value="RNA_2'-PTrans_C"/>
</dbReference>
<dbReference type="InterPro" id="IPR022928">
    <property type="entry name" value="RNA_2'-PTrans_KptA"/>
</dbReference>
<dbReference type="GO" id="GO:0006388">
    <property type="term" value="P:tRNA splicing, via endonucleolytic cleavage and ligation"/>
    <property type="evidence" value="ECO:0007669"/>
    <property type="project" value="UniProtKB-UniRule"/>
</dbReference>
<dbReference type="EMBL" id="FNDN01000020">
    <property type="protein sequence ID" value="SDJ24658.1"/>
    <property type="molecule type" value="Genomic_DNA"/>
</dbReference>
<dbReference type="Proteomes" id="UP000183263">
    <property type="component" value="Unassembled WGS sequence"/>
</dbReference>
<evidence type="ECO:0000256" key="4">
    <source>
        <dbReference type="ARBA" id="ARBA00025212"/>
    </source>
</evidence>
<dbReference type="GO" id="GO:0003950">
    <property type="term" value="F:NAD+ poly-ADP-ribosyltransferase activity"/>
    <property type="evidence" value="ECO:0007669"/>
    <property type="project" value="InterPro"/>
</dbReference>
<name>A0A1G8S5Y5_9NOCA</name>
<dbReference type="HAMAP" id="MF_00299">
    <property type="entry name" value="KptA"/>
    <property type="match status" value="1"/>
</dbReference>
<evidence type="ECO:0000256" key="1">
    <source>
        <dbReference type="ARBA" id="ARBA00009836"/>
    </source>
</evidence>
<dbReference type="EC" id="2.7.1.-" evidence="5"/>
<evidence type="ECO:0000256" key="2">
    <source>
        <dbReference type="ARBA" id="ARBA00022679"/>
    </source>
</evidence>
<organism evidence="6 7">
    <name type="scientific">Rhodococcus triatomae</name>
    <dbReference type="NCBI Taxonomy" id="300028"/>
    <lineage>
        <taxon>Bacteria</taxon>
        <taxon>Bacillati</taxon>
        <taxon>Actinomycetota</taxon>
        <taxon>Actinomycetes</taxon>
        <taxon>Mycobacteriales</taxon>
        <taxon>Nocardiaceae</taxon>
        <taxon>Rhodococcus</taxon>
    </lineage>
</organism>
<dbReference type="AlphaFoldDB" id="A0A1G8S5Y5"/>
<accession>A0A1G8S5Y5</accession>
<dbReference type="PANTHER" id="PTHR12684">
    <property type="entry name" value="PUTATIVE PHOSPHOTRANSFERASE"/>
    <property type="match status" value="1"/>
</dbReference>
<dbReference type="Pfam" id="PF01885">
    <property type="entry name" value="PTS_2-RNA"/>
    <property type="match status" value="1"/>
</dbReference>
<reference evidence="6 7" key="1">
    <citation type="submission" date="2016-10" db="EMBL/GenBank/DDBJ databases">
        <authorList>
            <person name="de Groot N.N."/>
        </authorList>
    </citation>
    <scope>NUCLEOTIDE SEQUENCE [LARGE SCALE GENOMIC DNA]</scope>
    <source>
        <strain evidence="6 7">DSM 44892</strain>
    </source>
</reference>
<comment type="function">
    <text evidence="4 5">Removes the 2'-phosphate from RNA via an intermediate in which the phosphate is ADP-ribosylated by NAD followed by a presumed transesterification to release the RNA and generate ADP-ribose 1''-2''-cyclic phosphate (APPR&gt;P). May function as an ADP-ribosylase.</text>
</comment>
<protein>
    <recommendedName>
        <fullName evidence="5">Probable RNA 2'-phosphotransferase</fullName>
        <ecNumber evidence="5">2.7.1.-</ecNumber>
    </recommendedName>
</protein>
<evidence type="ECO:0000256" key="5">
    <source>
        <dbReference type="HAMAP-Rule" id="MF_00299"/>
    </source>
</evidence>
<keyword evidence="2 5" id="KW-0808">Transferase</keyword>
<sequence>MTPSKTIRISKEASRLLRHCAHELSGGLDAEGWADLDDVVATIVQNLNLPAEDKHDVRLVLESEGNQRHETSGDRIRAIYGHSGSLGVHYVARKPPTDLFHASPDVNLSAILDEGLMPRSRQYVHMSTNVDMAKRRAQHHRSSLAVLVVDAEAAVRESGIEFFSPDGEIWLAKHVPAKHIRIVSSSG</sequence>
<comment type="similarity">
    <text evidence="1 5">Belongs to the KptA/TPT1 family.</text>
</comment>
<gene>
    <name evidence="5" type="primary">kptA</name>
    <name evidence="6" type="ORF">SAMN05444695_1205</name>
</gene>
<dbReference type="InterPro" id="IPR042080">
    <property type="entry name" value="RNA_2'-PTrans_N"/>
</dbReference>
<dbReference type="SUPFAM" id="SSF56399">
    <property type="entry name" value="ADP-ribosylation"/>
    <property type="match status" value="1"/>
</dbReference>